<accession>A0A9D1EPS7</accession>
<sequence>MTELLAVAFWLTAGVQDVRRRKISWKIFAAFGTGAVLLQFCIKQEPWGSWIGGIALGGLLLGIGFVTREAIGYGDGLAVMVTGMLLGFWRTAEAVLAAFFLAAVVSAVLLAAKKAGRKYGLPFLPFLGTGGALCLLAERSGWM</sequence>
<keyword evidence="1" id="KW-0472">Membrane</keyword>
<dbReference type="InterPro" id="IPR000045">
    <property type="entry name" value="Prepilin_IV_endopep_pep"/>
</dbReference>
<dbReference type="Pfam" id="PF01478">
    <property type="entry name" value="Peptidase_A24"/>
    <property type="match status" value="1"/>
</dbReference>
<feature type="transmembrane region" description="Helical" evidence="1">
    <location>
        <begin position="49"/>
        <end position="67"/>
    </location>
</feature>
<protein>
    <submittedName>
        <fullName evidence="3">Prepilin peptidase</fullName>
    </submittedName>
</protein>
<feature type="transmembrane region" description="Helical" evidence="1">
    <location>
        <begin position="25"/>
        <end position="42"/>
    </location>
</feature>
<dbReference type="Proteomes" id="UP000823935">
    <property type="component" value="Unassembled WGS sequence"/>
</dbReference>
<keyword evidence="1" id="KW-0812">Transmembrane</keyword>
<dbReference type="EMBL" id="DVIQ01000003">
    <property type="protein sequence ID" value="HIS30025.1"/>
    <property type="molecule type" value="Genomic_DNA"/>
</dbReference>
<gene>
    <name evidence="3" type="ORF">IAB44_00510</name>
</gene>
<dbReference type="GO" id="GO:0016020">
    <property type="term" value="C:membrane"/>
    <property type="evidence" value="ECO:0007669"/>
    <property type="project" value="InterPro"/>
</dbReference>
<name>A0A9D1EPS7_9FIRM</name>
<evidence type="ECO:0000256" key="1">
    <source>
        <dbReference type="SAM" id="Phobius"/>
    </source>
</evidence>
<organism evidence="3 4">
    <name type="scientific">Candidatus Limivivens intestinipullorum</name>
    <dbReference type="NCBI Taxonomy" id="2840858"/>
    <lineage>
        <taxon>Bacteria</taxon>
        <taxon>Bacillati</taxon>
        <taxon>Bacillota</taxon>
        <taxon>Clostridia</taxon>
        <taxon>Lachnospirales</taxon>
        <taxon>Lachnospiraceae</taxon>
        <taxon>Lachnospiraceae incertae sedis</taxon>
        <taxon>Candidatus Limivivens</taxon>
    </lineage>
</organism>
<comment type="caution">
    <text evidence="3">The sequence shown here is derived from an EMBL/GenBank/DDBJ whole genome shotgun (WGS) entry which is preliminary data.</text>
</comment>
<dbReference type="Gene3D" id="1.20.120.1220">
    <property type="match status" value="1"/>
</dbReference>
<reference evidence="3" key="1">
    <citation type="submission" date="2020-10" db="EMBL/GenBank/DDBJ databases">
        <authorList>
            <person name="Gilroy R."/>
        </authorList>
    </citation>
    <scope>NUCLEOTIDE SEQUENCE</scope>
    <source>
        <strain evidence="3">CHK190-19873</strain>
    </source>
</reference>
<dbReference type="GO" id="GO:0004190">
    <property type="term" value="F:aspartic-type endopeptidase activity"/>
    <property type="evidence" value="ECO:0007669"/>
    <property type="project" value="InterPro"/>
</dbReference>
<proteinExistence type="predicted"/>
<feature type="transmembrane region" description="Helical" evidence="1">
    <location>
        <begin position="87"/>
        <end position="112"/>
    </location>
</feature>
<feature type="transmembrane region" description="Helical" evidence="1">
    <location>
        <begin position="119"/>
        <end position="138"/>
    </location>
</feature>
<evidence type="ECO:0000313" key="4">
    <source>
        <dbReference type="Proteomes" id="UP000823935"/>
    </source>
</evidence>
<feature type="domain" description="Prepilin type IV endopeptidase peptidase" evidence="2">
    <location>
        <begin position="5"/>
        <end position="106"/>
    </location>
</feature>
<dbReference type="AlphaFoldDB" id="A0A9D1EPS7"/>
<reference evidence="3" key="2">
    <citation type="journal article" date="2021" name="PeerJ">
        <title>Extensive microbial diversity within the chicken gut microbiome revealed by metagenomics and culture.</title>
        <authorList>
            <person name="Gilroy R."/>
            <person name="Ravi A."/>
            <person name="Getino M."/>
            <person name="Pursley I."/>
            <person name="Horton D.L."/>
            <person name="Alikhan N.F."/>
            <person name="Baker D."/>
            <person name="Gharbi K."/>
            <person name="Hall N."/>
            <person name="Watson M."/>
            <person name="Adriaenssens E.M."/>
            <person name="Foster-Nyarko E."/>
            <person name="Jarju S."/>
            <person name="Secka A."/>
            <person name="Antonio M."/>
            <person name="Oren A."/>
            <person name="Chaudhuri R.R."/>
            <person name="La Ragione R."/>
            <person name="Hildebrand F."/>
            <person name="Pallen M.J."/>
        </authorList>
    </citation>
    <scope>NUCLEOTIDE SEQUENCE</scope>
    <source>
        <strain evidence="3">CHK190-19873</strain>
    </source>
</reference>
<evidence type="ECO:0000313" key="3">
    <source>
        <dbReference type="EMBL" id="HIS30025.1"/>
    </source>
</evidence>
<keyword evidence="1" id="KW-1133">Transmembrane helix</keyword>
<evidence type="ECO:0000259" key="2">
    <source>
        <dbReference type="Pfam" id="PF01478"/>
    </source>
</evidence>